<dbReference type="PANTHER" id="PTHR45812">
    <property type="entry name" value="DNA POLYMERASE ZETA CATALYTIC SUBUNIT"/>
    <property type="match status" value="1"/>
</dbReference>
<dbReference type="InterPro" id="IPR025687">
    <property type="entry name" value="Znf-C4pol"/>
</dbReference>
<dbReference type="GO" id="GO:0042276">
    <property type="term" value="P:error-prone translesion synthesis"/>
    <property type="evidence" value="ECO:0007669"/>
    <property type="project" value="TreeGrafter"/>
</dbReference>
<feature type="domain" description="C4-type zinc-finger of DNA polymerase delta" evidence="3">
    <location>
        <begin position="10"/>
        <end position="84"/>
    </location>
</feature>
<evidence type="ECO:0000259" key="3">
    <source>
        <dbReference type="Pfam" id="PF14260"/>
    </source>
</evidence>
<feature type="transmembrane region" description="Helical" evidence="2">
    <location>
        <begin position="101"/>
        <end position="121"/>
    </location>
</feature>
<dbReference type="Pfam" id="PF14260">
    <property type="entry name" value="zf-C4pol"/>
    <property type="match status" value="1"/>
</dbReference>
<reference evidence="5" key="1">
    <citation type="submission" date="2022-11" db="UniProtKB">
        <authorList>
            <consortium name="WormBaseParasite"/>
        </authorList>
    </citation>
    <scope>IDENTIFICATION</scope>
</reference>
<dbReference type="GO" id="GO:0016035">
    <property type="term" value="C:zeta DNA polymerase complex"/>
    <property type="evidence" value="ECO:0007669"/>
    <property type="project" value="InterPro"/>
</dbReference>
<accession>A0A915J6T5</accession>
<keyword evidence="2" id="KW-1133">Transmembrane helix</keyword>
<evidence type="ECO:0000313" key="4">
    <source>
        <dbReference type="Proteomes" id="UP000887565"/>
    </source>
</evidence>
<keyword evidence="4" id="KW-1185">Reference proteome</keyword>
<evidence type="ECO:0000256" key="2">
    <source>
        <dbReference type="SAM" id="Phobius"/>
    </source>
</evidence>
<dbReference type="WBParaSite" id="nRc.2.0.1.t21448-RA">
    <property type="protein sequence ID" value="nRc.2.0.1.t21448-RA"/>
    <property type="gene ID" value="nRc.2.0.1.g21448"/>
</dbReference>
<keyword evidence="2" id="KW-0472">Membrane</keyword>
<dbReference type="InterPro" id="IPR030559">
    <property type="entry name" value="PolZ_Rev3"/>
</dbReference>
<proteinExistence type="predicted"/>
<keyword evidence="2" id="KW-0812">Transmembrane</keyword>
<evidence type="ECO:0000256" key="1">
    <source>
        <dbReference type="ARBA" id="ARBA00049244"/>
    </source>
</evidence>
<dbReference type="GO" id="GO:0000724">
    <property type="term" value="P:double-strand break repair via homologous recombination"/>
    <property type="evidence" value="ECO:0007669"/>
    <property type="project" value="TreeGrafter"/>
</dbReference>
<dbReference type="Proteomes" id="UP000887565">
    <property type="component" value="Unplaced"/>
</dbReference>
<dbReference type="GO" id="GO:0005634">
    <property type="term" value="C:nucleus"/>
    <property type="evidence" value="ECO:0007669"/>
    <property type="project" value="TreeGrafter"/>
</dbReference>
<protein>
    <submittedName>
        <fullName evidence="5">C4-type zinc-finger of DNA polymerase delta domain-containing protein</fullName>
    </submittedName>
</protein>
<dbReference type="PANTHER" id="PTHR45812:SF1">
    <property type="entry name" value="DNA POLYMERASE ZETA CATALYTIC SUBUNIT"/>
    <property type="match status" value="1"/>
</dbReference>
<evidence type="ECO:0000313" key="5">
    <source>
        <dbReference type="WBParaSite" id="nRc.2.0.1.t21448-RA"/>
    </source>
</evidence>
<comment type="catalytic activity">
    <reaction evidence="1">
        <text>DNA(n) + a 2'-deoxyribonucleoside 5'-triphosphate = DNA(n+1) + diphosphate</text>
        <dbReference type="Rhea" id="RHEA:22508"/>
        <dbReference type="Rhea" id="RHEA-COMP:17339"/>
        <dbReference type="Rhea" id="RHEA-COMP:17340"/>
        <dbReference type="ChEBI" id="CHEBI:33019"/>
        <dbReference type="ChEBI" id="CHEBI:61560"/>
        <dbReference type="ChEBI" id="CHEBI:173112"/>
        <dbReference type="EC" id="2.7.7.7"/>
    </reaction>
</comment>
<name>A0A915J6T5_ROMCU</name>
<organism evidence="4 5">
    <name type="scientific">Romanomermis culicivorax</name>
    <name type="common">Nematode worm</name>
    <dbReference type="NCBI Taxonomy" id="13658"/>
    <lineage>
        <taxon>Eukaryota</taxon>
        <taxon>Metazoa</taxon>
        <taxon>Ecdysozoa</taxon>
        <taxon>Nematoda</taxon>
        <taxon>Enoplea</taxon>
        <taxon>Dorylaimia</taxon>
        <taxon>Mermithida</taxon>
        <taxon>Mermithoidea</taxon>
        <taxon>Mermithidae</taxon>
        <taxon>Romanomermis</taxon>
    </lineage>
</organism>
<sequence length="122" mass="13852">MSQYLRSAECLICRSKTLGSEQICKQCSANPQELILSLRTAAKQIERKFLAVDKLCQICSSSSSNRSKLLVGSCISLDCPIYSKRLLCKLVLNRLKTQRRLIRFSTYFNLFLTCSLLAFPFS</sequence>
<dbReference type="GO" id="GO:0003887">
    <property type="term" value="F:DNA-directed DNA polymerase activity"/>
    <property type="evidence" value="ECO:0007669"/>
    <property type="project" value="UniProtKB-EC"/>
</dbReference>
<dbReference type="AlphaFoldDB" id="A0A915J6T5"/>